<reference evidence="1 2" key="1">
    <citation type="journal article" date="2015" name="Nature">
        <title>rRNA introns, odd ribosomes, and small enigmatic genomes across a large radiation of phyla.</title>
        <authorList>
            <person name="Brown C.T."/>
            <person name="Hug L.A."/>
            <person name="Thomas B.C."/>
            <person name="Sharon I."/>
            <person name="Castelle C.J."/>
            <person name="Singh A."/>
            <person name="Wilkins M.J."/>
            <person name="Williams K.H."/>
            <person name="Banfield J.F."/>
        </authorList>
    </citation>
    <scope>NUCLEOTIDE SEQUENCE [LARGE SCALE GENOMIC DNA]</scope>
</reference>
<organism evidence="1 2">
    <name type="scientific">Candidatus Uhrbacteria bacterium GW2011_GWD2_52_7</name>
    <dbReference type="NCBI Taxonomy" id="1618989"/>
    <lineage>
        <taxon>Bacteria</taxon>
        <taxon>Candidatus Uhriibacteriota</taxon>
    </lineage>
</organism>
<proteinExistence type="predicted"/>
<dbReference type="InterPro" id="IPR027417">
    <property type="entry name" value="P-loop_NTPase"/>
</dbReference>
<dbReference type="InterPro" id="IPR050238">
    <property type="entry name" value="DNA_Rep/Repair_Clamp_Loader"/>
</dbReference>
<protein>
    <submittedName>
        <fullName evidence="1">Polymerase III, subunit gamma and tau protein</fullName>
    </submittedName>
</protein>
<dbReference type="SUPFAM" id="SSF52540">
    <property type="entry name" value="P-loop containing nucleoside triphosphate hydrolases"/>
    <property type="match status" value="1"/>
</dbReference>
<comment type="caution">
    <text evidence="1">The sequence shown here is derived from an EMBL/GenBank/DDBJ whole genome shotgun (WGS) entry which is preliminary data.</text>
</comment>
<accession>A0A0G2ABV4</accession>
<sequence>MIMAETLYRKYRPQRFTDVAEQQHVVRTITHQIADGTVAHAYIFAGPRGVGKTTSARLLAKAVNCEAIKAARGQKKIMDDFWLA</sequence>
<dbReference type="Gene3D" id="3.40.50.300">
    <property type="entry name" value="P-loop containing nucleotide triphosphate hydrolases"/>
    <property type="match status" value="1"/>
</dbReference>
<dbReference type="PANTHER" id="PTHR11669:SF0">
    <property type="entry name" value="PROTEIN STICHEL-LIKE 2"/>
    <property type="match status" value="1"/>
</dbReference>
<dbReference type="Proteomes" id="UP000034846">
    <property type="component" value="Unassembled WGS sequence"/>
</dbReference>
<dbReference type="PATRIC" id="fig|1618989.3.peg.473"/>
<dbReference type="Pfam" id="PF13177">
    <property type="entry name" value="DNA_pol3_delta2"/>
    <property type="match status" value="1"/>
</dbReference>
<evidence type="ECO:0000313" key="1">
    <source>
        <dbReference type="EMBL" id="KKW29884.1"/>
    </source>
</evidence>
<gene>
    <name evidence="1" type="ORF">UY72_C0030G0007</name>
</gene>
<dbReference type="EMBL" id="LCRD01000030">
    <property type="protein sequence ID" value="KKW29884.1"/>
    <property type="molecule type" value="Genomic_DNA"/>
</dbReference>
<evidence type="ECO:0000313" key="2">
    <source>
        <dbReference type="Proteomes" id="UP000034846"/>
    </source>
</evidence>
<dbReference type="PANTHER" id="PTHR11669">
    <property type="entry name" value="REPLICATION FACTOR C / DNA POLYMERASE III GAMMA-TAU SUBUNIT"/>
    <property type="match status" value="1"/>
</dbReference>
<dbReference type="AlphaFoldDB" id="A0A0G2ABV4"/>
<dbReference type="GO" id="GO:0006261">
    <property type="term" value="P:DNA-templated DNA replication"/>
    <property type="evidence" value="ECO:0007669"/>
    <property type="project" value="TreeGrafter"/>
</dbReference>
<name>A0A0G2ABV4_9BACT</name>